<comment type="caution">
    <text evidence="2">The sequence shown here is derived from an EMBL/GenBank/DDBJ whole genome shotgun (WGS) entry which is preliminary data.</text>
</comment>
<proteinExistence type="predicted"/>
<dbReference type="Pfam" id="PF03372">
    <property type="entry name" value="Exo_endo_phos"/>
    <property type="match status" value="1"/>
</dbReference>
<accession>A0ABW0LGZ4</accession>
<dbReference type="EMBL" id="JBHSMC010000013">
    <property type="protein sequence ID" value="MFC5465084.1"/>
    <property type="molecule type" value="Genomic_DNA"/>
</dbReference>
<dbReference type="CDD" id="cd09083">
    <property type="entry name" value="EEP-1"/>
    <property type="match status" value="1"/>
</dbReference>
<dbReference type="InterPro" id="IPR050410">
    <property type="entry name" value="CCR4/nocturin_mRNA_transcr"/>
</dbReference>
<evidence type="ECO:0000313" key="3">
    <source>
        <dbReference type="Proteomes" id="UP001596147"/>
    </source>
</evidence>
<evidence type="ECO:0000313" key="2">
    <source>
        <dbReference type="EMBL" id="MFC5465084.1"/>
    </source>
</evidence>
<dbReference type="Gene3D" id="3.60.10.10">
    <property type="entry name" value="Endonuclease/exonuclease/phosphatase"/>
    <property type="match status" value="1"/>
</dbReference>
<dbReference type="InterPro" id="IPR036691">
    <property type="entry name" value="Endo/exonu/phosph_ase_sf"/>
</dbReference>
<protein>
    <submittedName>
        <fullName evidence="2">Endonuclease/exonuclease/phosphatase family protein</fullName>
    </submittedName>
</protein>
<feature type="domain" description="Endonuclease/exonuclease/phosphatase" evidence="1">
    <location>
        <begin position="7"/>
        <end position="249"/>
    </location>
</feature>
<dbReference type="PANTHER" id="PTHR12121">
    <property type="entry name" value="CARBON CATABOLITE REPRESSOR PROTEIN 4"/>
    <property type="match status" value="1"/>
</dbReference>
<name>A0ABW0LGZ4_9BACI</name>
<dbReference type="Proteomes" id="UP001596147">
    <property type="component" value="Unassembled WGS sequence"/>
</dbReference>
<keyword evidence="2" id="KW-0255">Endonuclease</keyword>
<dbReference type="PANTHER" id="PTHR12121:SF36">
    <property type="entry name" value="ENDONUCLEASE_EXONUCLEASE_PHOSPHATASE DOMAIN-CONTAINING PROTEIN"/>
    <property type="match status" value="1"/>
</dbReference>
<keyword evidence="2" id="KW-0540">Nuclease</keyword>
<organism evidence="2 3">
    <name type="scientific">Lederbergia graminis</name>
    <dbReference type="NCBI Taxonomy" id="735518"/>
    <lineage>
        <taxon>Bacteria</taxon>
        <taxon>Bacillati</taxon>
        <taxon>Bacillota</taxon>
        <taxon>Bacilli</taxon>
        <taxon>Bacillales</taxon>
        <taxon>Bacillaceae</taxon>
        <taxon>Lederbergia</taxon>
    </lineage>
</organism>
<sequence length="259" mass="30065">MDKLRIMTYNLRLNVDPSPNSWDERKSLIADIIHRESPDIIGTQEPVFQQVQDLEELLPDYRWIGLGRRGGSKEEYMAIFYKKDRFKVIEYDHYWLSDTPETMGSITWDNACTRMVTWIRFLDRETGKQFYHLNTHLDHISEAARVQGAELIVKKCEELDESIPLILTADFNTGAKSDTHQVFLNKGNFIDTWDTATEHINPELGSFNDFKDPTGGDTRIDWILYRGNVQPGTIKIVNDIVDGRFPSDHFPIVVDVEIR</sequence>
<keyword evidence="2" id="KW-0378">Hydrolase</keyword>
<dbReference type="RefSeq" id="WP_382350900.1">
    <property type="nucleotide sequence ID" value="NZ_JBHSMC010000013.1"/>
</dbReference>
<keyword evidence="3" id="KW-1185">Reference proteome</keyword>
<dbReference type="InterPro" id="IPR005135">
    <property type="entry name" value="Endo/exonuclease/phosphatase"/>
</dbReference>
<reference evidence="3" key="1">
    <citation type="journal article" date="2019" name="Int. J. Syst. Evol. Microbiol.">
        <title>The Global Catalogue of Microorganisms (GCM) 10K type strain sequencing project: providing services to taxonomists for standard genome sequencing and annotation.</title>
        <authorList>
            <consortium name="The Broad Institute Genomics Platform"/>
            <consortium name="The Broad Institute Genome Sequencing Center for Infectious Disease"/>
            <person name="Wu L."/>
            <person name="Ma J."/>
        </authorList>
    </citation>
    <scope>NUCLEOTIDE SEQUENCE [LARGE SCALE GENOMIC DNA]</scope>
    <source>
        <strain evidence="3">CGMCC 1.12237</strain>
    </source>
</reference>
<gene>
    <name evidence="2" type="ORF">ACFPM4_09990</name>
</gene>
<evidence type="ECO:0000259" key="1">
    <source>
        <dbReference type="Pfam" id="PF03372"/>
    </source>
</evidence>
<dbReference type="GO" id="GO:0004519">
    <property type="term" value="F:endonuclease activity"/>
    <property type="evidence" value="ECO:0007669"/>
    <property type="project" value="UniProtKB-KW"/>
</dbReference>
<dbReference type="SUPFAM" id="SSF56219">
    <property type="entry name" value="DNase I-like"/>
    <property type="match status" value="1"/>
</dbReference>